<dbReference type="OrthoDB" id="9787897at2"/>
<feature type="domain" description="GP-PDE" evidence="1">
    <location>
        <begin position="231"/>
        <end position="458"/>
    </location>
</feature>
<gene>
    <name evidence="2" type="ORF">D7V88_16285</name>
</gene>
<dbReference type="PANTHER" id="PTHR46211">
    <property type="entry name" value="GLYCEROPHOSPHORYL DIESTER PHOSPHODIESTERASE"/>
    <property type="match status" value="1"/>
</dbReference>
<organism evidence="2 3">
    <name type="scientific">Corallococcus terminator</name>
    <dbReference type="NCBI Taxonomy" id="2316733"/>
    <lineage>
        <taxon>Bacteria</taxon>
        <taxon>Pseudomonadati</taxon>
        <taxon>Myxococcota</taxon>
        <taxon>Myxococcia</taxon>
        <taxon>Myxococcales</taxon>
        <taxon>Cystobacterineae</taxon>
        <taxon>Myxococcaceae</taxon>
        <taxon>Corallococcus</taxon>
    </lineage>
</organism>
<protein>
    <recommendedName>
        <fullName evidence="1">GP-PDE domain-containing protein</fullName>
    </recommendedName>
</protein>
<evidence type="ECO:0000313" key="3">
    <source>
        <dbReference type="Proteomes" id="UP000268094"/>
    </source>
</evidence>
<accession>A0A3A8IV77</accession>
<dbReference type="GO" id="GO:0006629">
    <property type="term" value="P:lipid metabolic process"/>
    <property type="evidence" value="ECO:0007669"/>
    <property type="project" value="InterPro"/>
</dbReference>
<proteinExistence type="predicted"/>
<keyword evidence="3" id="KW-1185">Reference proteome</keyword>
<dbReference type="PANTHER" id="PTHR46211:SF14">
    <property type="entry name" value="GLYCEROPHOSPHODIESTER PHOSPHODIESTERASE"/>
    <property type="match status" value="1"/>
</dbReference>
<dbReference type="InterPro" id="IPR030395">
    <property type="entry name" value="GP_PDE_dom"/>
</dbReference>
<dbReference type="GO" id="GO:0008081">
    <property type="term" value="F:phosphoric diester hydrolase activity"/>
    <property type="evidence" value="ECO:0007669"/>
    <property type="project" value="InterPro"/>
</dbReference>
<evidence type="ECO:0000313" key="2">
    <source>
        <dbReference type="EMBL" id="RKG87262.1"/>
    </source>
</evidence>
<dbReference type="SUPFAM" id="SSF51695">
    <property type="entry name" value="PLC-like phosphodiesterases"/>
    <property type="match status" value="2"/>
</dbReference>
<dbReference type="Gene3D" id="3.20.20.190">
    <property type="entry name" value="Phosphatidylinositol (PI) phosphodiesterase"/>
    <property type="match status" value="2"/>
</dbReference>
<dbReference type="RefSeq" id="WP_120541558.1">
    <property type="nucleotide sequence ID" value="NZ_RAVZ01000100.1"/>
</dbReference>
<dbReference type="AlphaFoldDB" id="A0A3A8IV77"/>
<dbReference type="EMBL" id="RAVZ01000100">
    <property type="protein sequence ID" value="RKG87262.1"/>
    <property type="molecule type" value="Genomic_DNA"/>
</dbReference>
<evidence type="ECO:0000259" key="1">
    <source>
        <dbReference type="PROSITE" id="PS51704"/>
    </source>
</evidence>
<dbReference type="PROSITE" id="PS51704">
    <property type="entry name" value="GP_PDE"/>
    <property type="match status" value="1"/>
</dbReference>
<reference evidence="3" key="1">
    <citation type="submission" date="2018-09" db="EMBL/GenBank/DDBJ databases">
        <authorList>
            <person name="Livingstone P.G."/>
            <person name="Whitworth D.E."/>
        </authorList>
    </citation>
    <scope>NUCLEOTIDE SEQUENCE [LARGE SCALE GENOMIC DNA]</scope>
    <source>
        <strain evidence="3">CA054A</strain>
    </source>
</reference>
<sequence>MDLRACFEKVVLEHAGGLMPEVRAPHDTLSLGMGTAGCLWPFVCLKCRLARSGCSAAQVLGLSDGGPSAWPMPICLLAACWQDVPVSSASLTASALFLAGLAASCTGPLRTTPAPGDDPTVRLMDGARAHARAQGSLQRPVCSPSVALLSSSGTSGRGLDLERLHAAGHPVVVWTVNDLPTMRALLQRGVDGIISDRPDLLAQAVRDFDANADGTPGDLLDADGLIDPRRFDAQGHRGARDLRPENTLPAFEAALDHRMTTLELDTVLTADAVPVLSHDPDLSPKKCRHADGSPLTAPVPIASLTVARLQSDFVCDRLLEDCPEQVNDRTLSPEAVDFAARTGLPDAYTVPTLRQVFAFAETQSDAEHTARDPLRARNAKRVRFNVELKRTSANKDIPPAHGDAVAQAILSSGLAARADVQSFDVGALRTLQTRHSELRTVYLLEHLPTGSDLKAVSE</sequence>
<comment type="caution">
    <text evidence="2">The sequence shown here is derived from an EMBL/GenBank/DDBJ whole genome shotgun (WGS) entry which is preliminary data.</text>
</comment>
<dbReference type="InterPro" id="IPR017946">
    <property type="entry name" value="PLC-like_Pdiesterase_TIM-brl"/>
</dbReference>
<dbReference type="Proteomes" id="UP000268094">
    <property type="component" value="Unassembled WGS sequence"/>
</dbReference>
<name>A0A3A8IV77_9BACT</name>
<dbReference type="Pfam" id="PF03009">
    <property type="entry name" value="GDPD"/>
    <property type="match status" value="2"/>
</dbReference>